<dbReference type="PROSITE" id="PS01124">
    <property type="entry name" value="HTH_ARAC_FAMILY_2"/>
    <property type="match status" value="1"/>
</dbReference>
<accession>A0A172TJK0</accession>
<dbReference type="InterPro" id="IPR018060">
    <property type="entry name" value="HTH_AraC"/>
</dbReference>
<keyword evidence="3" id="KW-0804">Transcription</keyword>
<dbReference type="Gene3D" id="2.60.120.10">
    <property type="entry name" value="Jelly Rolls"/>
    <property type="match status" value="1"/>
</dbReference>
<dbReference type="InterPro" id="IPR003313">
    <property type="entry name" value="AraC-bd"/>
</dbReference>
<dbReference type="InterPro" id="IPR037923">
    <property type="entry name" value="HTH-like"/>
</dbReference>
<proteinExistence type="predicted"/>
<dbReference type="GO" id="GO:0003700">
    <property type="term" value="F:DNA-binding transcription factor activity"/>
    <property type="evidence" value="ECO:0007669"/>
    <property type="project" value="InterPro"/>
</dbReference>
<dbReference type="PANTHER" id="PTHR43280:SF28">
    <property type="entry name" value="HTH-TYPE TRANSCRIPTIONAL ACTIVATOR RHAS"/>
    <property type="match status" value="1"/>
</dbReference>
<evidence type="ECO:0000256" key="2">
    <source>
        <dbReference type="ARBA" id="ARBA00023125"/>
    </source>
</evidence>
<dbReference type="SUPFAM" id="SSF46689">
    <property type="entry name" value="Homeodomain-like"/>
    <property type="match status" value="2"/>
</dbReference>
<dbReference type="GO" id="GO:0043565">
    <property type="term" value="F:sequence-specific DNA binding"/>
    <property type="evidence" value="ECO:0007669"/>
    <property type="project" value="InterPro"/>
</dbReference>
<dbReference type="SMART" id="SM00342">
    <property type="entry name" value="HTH_ARAC"/>
    <property type="match status" value="1"/>
</dbReference>
<evidence type="ECO:0000256" key="3">
    <source>
        <dbReference type="ARBA" id="ARBA00023163"/>
    </source>
</evidence>
<dbReference type="Pfam" id="PF12833">
    <property type="entry name" value="HTH_18"/>
    <property type="match status" value="1"/>
</dbReference>
<dbReference type="PANTHER" id="PTHR43280">
    <property type="entry name" value="ARAC-FAMILY TRANSCRIPTIONAL REGULATOR"/>
    <property type="match status" value="1"/>
</dbReference>
<dbReference type="EMBL" id="CP011388">
    <property type="protein sequence ID" value="ANE47231.1"/>
    <property type="molecule type" value="Genomic_DNA"/>
</dbReference>
<gene>
    <name evidence="5" type="ORF">SY83_14225</name>
</gene>
<reference evidence="5 6" key="1">
    <citation type="submission" date="2015-01" db="EMBL/GenBank/DDBJ databases">
        <title>Paenibacillus swuensis/DY6/whole genome sequencing.</title>
        <authorList>
            <person name="Kim M.K."/>
            <person name="Srinivasan S."/>
            <person name="Lee J.-J."/>
        </authorList>
    </citation>
    <scope>NUCLEOTIDE SEQUENCE [LARGE SCALE GENOMIC DNA]</scope>
    <source>
        <strain evidence="5 6">DY6</strain>
    </source>
</reference>
<dbReference type="RefSeq" id="WP_068607565.1">
    <property type="nucleotide sequence ID" value="NZ_CP011388.1"/>
</dbReference>
<feature type="domain" description="HTH araC/xylS-type" evidence="4">
    <location>
        <begin position="196"/>
        <end position="292"/>
    </location>
</feature>
<sequence>MTYPLELRESTHLIHDDYPVNLFRNRCQTCSEHEPILGLHWHEHFEIIQMVTGQAVFHIESKPYLVAPGDCLFVPSGGLHVGYQVGSEPVEYIAIVFNKKLLNIDTKDSAHHQYVRPYLEGLIQFPVAYPDKDPDNEVLSLLVNQTVRELELKDRAYELAVKHNLYSLFIQLSRRFSPFSSEPQGTNPNRRLERFKPLFLFVDEHPTGKISVEEAAGYVNLNPYHFCKMFKKITGRTFVEYMNLQRVSRAEQLLRETDYTITEIAELIGCGNPNYFTKLFKQYRGVAPSRIR</sequence>
<dbReference type="InterPro" id="IPR014710">
    <property type="entry name" value="RmlC-like_jellyroll"/>
</dbReference>
<dbReference type="SUPFAM" id="SSF51215">
    <property type="entry name" value="Regulatory protein AraC"/>
    <property type="match status" value="1"/>
</dbReference>
<dbReference type="PATRIC" id="fig|1178515.4.peg.2856"/>
<evidence type="ECO:0000259" key="4">
    <source>
        <dbReference type="PROSITE" id="PS01124"/>
    </source>
</evidence>
<keyword evidence="1" id="KW-0805">Transcription regulation</keyword>
<keyword evidence="6" id="KW-1185">Reference proteome</keyword>
<keyword evidence="2" id="KW-0238">DNA-binding</keyword>
<dbReference type="STRING" id="1178515.SY83_14225"/>
<dbReference type="InterPro" id="IPR009057">
    <property type="entry name" value="Homeodomain-like_sf"/>
</dbReference>
<dbReference type="Gene3D" id="1.10.10.60">
    <property type="entry name" value="Homeodomain-like"/>
    <property type="match status" value="2"/>
</dbReference>
<protein>
    <recommendedName>
        <fullName evidence="4">HTH araC/xylS-type domain-containing protein</fullName>
    </recommendedName>
</protein>
<dbReference type="Proteomes" id="UP000076927">
    <property type="component" value="Chromosome"/>
</dbReference>
<dbReference type="Pfam" id="PF02311">
    <property type="entry name" value="AraC_binding"/>
    <property type="match status" value="1"/>
</dbReference>
<evidence type="ECO:0000313" key="5">
    <source>
        <dbReference type="EMBL" id="ANE47231.1"/>
    </source>
</evidence>
<evidence type="ECO:0000313" key="6">
    <source>
        <dbReference type="Proteomes" id="UP000076927"/>
    </source>
</evidence>
<organism evidence="5 6">
    <name type="scientific">Paenibacillus swuensis</name>
    <dbReference type="NCBI Taxonomy" id="1178515"/>
    <lineage>
        <taxon>Bacteria</taxon>
        <taxon>Bacillati</taxon>
        <taxon>Bacillota</taxon>
        <taxon>Bacilli</taxon>
        <taxon>Bacillales</taxon>
        <taxon>Paenibacillaceae</taxon>
        <taxon>Paenibacillus</taxon>
    </lineage>
</organism>
<dbReference type="KEGG" id="pswu:SY83_14225"/>
<dbReference type="AlphaFoldDB" id="A0A172TJK0"/>
<evidence type="ECO:0000256" key="1">
    <source>
        <dbReference type="ARBA" id="ARBA00023015"/>
    </source>
</evidence>
<dbReference type="OrthoDB" id="9791615at2"/>
<name>A0A172TJK0_9BACL</name>